<evidence type="ECO:0000256" key="4">
    <source>
        <dbReference type="ARBA" id="ARBA00022989"/>
    </source>
</evidence>
<name>A0A0P8BPH7_9HYPH</name>
<dbReference type="PATRIC" id="fig|1653334.4.peg.2319"/>
<reference evidence="9 11" key="1">
    <citation type="submission" date="2015-09" db="EMBL/GenBank/DDBJ databases">
        <title>Identification and resolution of microdiversity through metagenomic sequencing of parallel consortia.</title>
        <authorList>
            <person name="Nelson W.C."/>
            <person name="Romine M.F."/>
            <person name="Lindemann S.R."/>
        </authorList>
    </citation>
    <scope>NUCLEOTIDE SEQUENCE [LARGE SCALE GENOMIC DNA]</scope>
    <source>
        <strain evidence="9">HL-109</strain>
    </source>
</reference>
<keyword evidence="5" id="KW-0472">Membrane</keyword>
<dbReference type="Proteomes" id="UP000182800">
    <property type="component" value="Unassembled WGS sequence"/>
</dbReference>
<dbReference type="STRING" id="1653334.GA0071312_3400"/>
<gene>
    <name evidence="9" type="primary">hflC</name>
    <name evidence="10" type="ORF">GA0071312_3400</name>
    <name evidence="9" type="ORF">HLUCCO17_06230</name>
</gene>
<dbReference type="SUPFAM" id="SSF117892">
    <property type="entry name" value="Band 7/SPFH domain"/>
    <property type="match status" value="1"/>
</dbReference>
<dbReference type="EMBL" id="LJSX01000007">
    <property type="protein sequence ID" value="KPQ11501.1"/>
    <property type="molecule type" value="Genomic_DNA"/>
</dbReference>
<evidence type="ECO:0000259" key="8">
    <source>
        <dbReference type="SMART" id="SM00244"/>
    </source>
</evidence>
<dbReference type="PIRSF" id="PIRSF005651">
    <property type="entry name" value="HflC"/>
    <property type="match status" value="1"/>
</dbReference>
<dbReference type="AlphaFoldDB" id="A0A0P8BPH7"/>
<reference evidence="10 12" key="2">
    <citation type="submission" date="2016-08" db="EMBL/GenBank/DDBJ databases">
        <authorList>
            <person name="Varghese N."/>
            <person name="Submissions Spin"/>
        </authorList>
    </citation>
    <scope>NUCLEOTIDE SEQUENCE [LARGE SCALE GENOMIC DNA]</scope>
    <source>
        <strain evidence="10 12">HL-109</strain>
    </source>
</reference>
<evidence type="ECO:0000313" key="10">
    <source>
        <dbReference type="EMBL" id="SCC82408.1"/>
    </source>
</evidence>
<keyword evidence="3" id="KW-0812">Transmembrane</keyword>
<dbReference type="OrthoDB" id="9812991at2"/>
<dbReference type="InterPro" id="IPR010200">
    <property type="entry name" value="HflC"/>
</dbReference>
<evidence type="ECO:0000313" key="9">
    <source>
        <dbReference type="EMBL" id="KPQ11501.1"/>
    </source>
</evidence>
<dbReference type="GO" id="GO:0006508">
    <property type="term" value="P:proteolysis"/>
    <property type="evidence" value="ECO:0007669"/>
    <property type="project" value="UniProtKB-KW"/>
</dbReference>
<evidence type="ECO:0000313" key="11">
    <source>
        <dbReference type="Proteomes" id="UP000050497"/>
    </source>
</evidence>
<evidence type="ECO:0000256" key="2">
    <source>
        <dbReference type="ARBA" id="ARBA00007862"/>
    </source>
</evidence>
<keyword evidence="9" id="KW-0645">Protease</keyword>
<keyword evidence="4" id="KW-1133">Transmembrane helix</keyword>
<organism evidence="9 11">
    <name type="scientific">Saliniramus fredricksonii</name>
    <dbReference type="NCBI Taxonomy" id="1653334"/>
    <lineage>
        <taxon>Bacteria</taxon>
        <taxon>Pseudomonadati</taxon>
        <taxon>Pseudomonadota</taxon>
        <taxon>Alphaproteobacteria</taxon>
        <taxon>Hyphomicrobiales</taxon>
        <taxon>Salinarimonadaceae</taxon>
        <taxon>Saliniramus</taxon>
    </lineage>
</organism>
<dbReference type="Proteomes" id="UP000050497">
    <property type="component" value="Unassembled WGS sequence"/>
</dbReference>
<keyword evidence="9" id="KW-0378">Hydrolase</keyword>
<evidence type="ECO:0000256" key="1">
    <source>
        <dbReference type="ARBA" id="ARBA00004167"/>
    </source>
</evidence>
<comment type="similarity">
    <text evidence="2 6">Belongs to the band 7/mec-2 family. HflC subfamily.</text>
</comment>
<dbReference type="PANTHER" id="PTHR42911">
    <property type="entry name" value="MODULATOR OF FTSH PROTEASE HFLC"/>
    <property type="match status" value="1"/>
</dbReference>
<evidence type="ECO:0000313" key="12">
    <source>
        <dbReference type="Proteomes" id="UP000182800"/>
    </source>
</evidence>
<comment type="caution">
    <text evidence="9">The sequence shown here is derived from an EMBL/GenBank/DDBJ whole genome shotgun (WGS) entry which is preliminary data.</text>
</comment>
<evidence type="ECO:0000256" key="7">
    <source>
        <dbReference type="SAM" id="MobiDB-lite"/>
    </source>
</evidence>
<comment type="function">
    <text evidence="6">HflC and HflK could regulate a protease.</text>
</comment>
<protein>
    <recommendedName>
        <fullName evidence="6">Protein HflC</fullName>
    </recommendedName>
</protein>
<keyword evidence="12" id="KW-1185">Reference proteome</keyword>
<dbReference type="GO" id="GO:0008233">
    <property type="term" value="F:peptidase activity"/>
    <property type="evidence" value="ECO:0007669"/>
    <property type="project" value="UniProtKB-KW"/>
</dbReference>
<feature type="domain" description="Band 7" evidence="8">
    <location>
        <begin position="23"/>
        <end position="185"/>
    </location>
</feature>
<feature type="region of interest" description="Disordered" evidence="7">
    <location>
        <begin position="288"/>
        <end position="337"/>
    </location>
</feature>
<dbReference type="Pfam" id="PF01145">
    <property type="entry name" value="Band_7"/>
    <property type="match status" value="1"/>
</dbReference>
<evidence type="ECO:0000256" key="3">
    <source>
        <dbReference type="ARBA" id="ARBA00022692"/>
    </source>
</evidence>
<dbReference type="InterPro" id="IPR036013">
    <property type="entry name" value="Band_7/SPFH_dom_sf"/>
</dbReference>
<dbReference type="RefSeq" id="WP_074445904.1">
    <property type="nucleotide sequence ID" value="NZ_FMBM01000002.1"/>
</dbReference>
<dbReference type="InterPro" id="IPR001107">
    <property type="entry name" value="Band_7"/>
</dbReference>
<comment type="subcellular location">
    <subcellularLocation>
        <location evidence="1">Membrane</location>
        <topology evidence="1">Single-pass membrane protein</topology>
    </subcellularLocation>
</comment>
<proteinExistence type="inferred from homology"/>
<dbReference type="CDD" id="cd03405">
    <property type="entry name" value="SPFH_HflC"/>
    <property type="match status" value="1"/>
</dbReference>
<evidence type="ECO:0000256" key="6">
    <source>
        <dbReference type="PIRNR" id="PIRNR005651"/>
    </source>
</evidence>
<dbReference type="InterPro" id="IPR001972">
    <property type="entry name" value="Stomatin_HflK_fam"/>
</dbReference>
<evidence type="ECO:0000256" key="5">
    <source>
        <dbReference type="ARBA" id="ARBA00023136"/>
    </source>
</evidence>
<dbReference type="Gene3D" id="3.30.479.30">
    <property type="entry name" value="Band 7 domain"/>
    <property type="match status" value="1"/>
</dbReference>
<dbReference type="GO" id="GO:0016020">
    <property type="term" value="C:membrane"/>
    <property type="evidence" value="ECO:0007669"/>
    <property type="project" value="UniProtKB-SubCell"/>
</dbReference>
<sequence length="337" mass="37278">MRNPVIRTGILIVLGLAAVLLYSSLFTVHQTQQAVVLRFGAVRQVITDPGLYLKAPFIDVVLPVEKRLLDLDIPVQTVLSSDRQNLEVDAFARYRVINALRFYQTVNNQTNANARLRSFVNAAMRNILANASFPEIIRTSRNDLMLRIAETVNRQAEDLGIEVVDVRLTRVDLPTANSEAVFRRMQTEREREAADLRAQGAQRANAIQARADRDVVVIEAEANRTAEELRGAGDADRNRILAEAYGRDADFFAFYRSMQAYEQALMTSDTATTQMVISPDSDFFRFFDSPAGRGQSTRDLPLPIDPEGPMSEAPTLPQAPTAADATGSLGPLAAPVE</sequence>
<dbReference type="EMBL" id="FMBM01000002">
    <property type="protein sequence ID" value="SCC82408.1"/>
    <property type="molecule type" value="Genomic_DNA"/>
</dbReference>
<dbReference type="PANTHER" id="PTHR42911:SF1">
    <property type="entry name" value="MODULATOR OF FTSH PROTEASE HFLC"/>
    <property type="match status" value="1"/>
</dbReference>
<accession>A0A0P8BPH7</accession>
<dbReference type="PRINTS" id="PR00721">
    <property type="entry name" value="STOMATIN"/>
</dbReference>
<dbReference type="SMART" id="SM00244">
    <property type="entry name" value="PHB"/>
    <property type="match status" value="1"/>
</dbReference>